<sequence>MVNCIKAVFQLVANTLQIAKTVLLQLLMSSAPASGSANGFEFWLDYDSKLNILDTITQDINIPNINISILFYVVSDDSMSYPSILFHYEILKLVLVNDLQMIEKDTEVHVDVNNFMNVDVDIDYSPNLKINENLHFSTVSKGICTILILMKQFYAILQGI</sequence>
<dbReference type="AlphaFoldDB" id="A0AAN7SI92"/>
<dbReference type="EMBL" id="JARPUR010000002">
    <property type="protein sequence ID" value="KAK4882542.1"/>
    <property type="molecule type" value="Genomic_DNA"/>
</dbReference>
<evidence type="ECO:0000313" key="2">
    <source>
        <dbReference type="Proteomes" id="UP001353858"/>
    </source>
</evidence>
<dbReference type="Proteomes" id="UP001353858">
    <property type="component" value="Unassembled WGS sequence"/>
</dbReference>
<reference evidence="2" key="1">
    <citation type="submission" date="2023-01" db="EMBL/GenBank/DDBJ databases">
        <title>Key to firefly adult light organ development and bioluminescence: homeobox transcription factors regulate luciferase expression and transportation to peroxisome.</title>
        <authorList>
            <person name="Fu X."/>
        </authorList>
    </citation>
    <scope>NUCLEOTIDE SEQUENCE [LARGE SCALE GENOMIC DNA]</scope>
</reference>
<evidence type="ECO:0000313" key="1">
    <source>
        <dbReference type="EMBL" id="KAK4882542.1"/>
    </source>
</evidence>
<keyword evidence="2" id="KW-1185">Reference proteome</keyword>
<organism evidence="1 2">
    <name type="scientific">Aquatica leii</name>
    <dbReference type="NCBI Taxonomy" id="1421715"/>
    <lineage>
        <taxon>Eukaryota</taxon>
        <taxon>Metazoa</taxon>
        <taxon>Ecdysozoa</taxon>
        <taxon>Arthropoda</taxon>
        <taxon>Hexapoda</taxon>
        <taxon>Insecta</taxon>
        <taxon>Pterygota</taxon>
        <taxon>Neoptera</taxon>
        <taxon>Endopterygota</taxon>
        <taxon>Coleoptera</taxon>
        <taxon>Polyphaga</taxon>
        <taxon>Elateriformia</taxon>
        <taxon>Elateroidea</taxon>
        <taxon>Lampyridae</taxon>
        <taxon>Luciolinae</taxon>
        <taxon>Aquatica</taxon>
    </lineage>
</organism>
<name>A0AAN7SI92_9COLE</name>
<proteinExistence type="predicted"/>
<protein>
    <submittedName>
        <fullName evidence="1">Uncharacterized protein</fullName>
    </submittedName>
</protein>
<accession>A0AAN7SI92</accession>
<comment type="caution">
    <text evidence="1">The sequence shown here is derived from an EMBL/GenBank/DDBJ whole genome shotgun (WGS) entry which is preliminary data.</text>
</comment>
<gene>
    <name evidence="1" type="ORF">RN001_005861</name>
</gene>